<name>A0ABQ9S8J0_9PEZI</name>
<sequence>MQYVGCVLIPNFNTVFSRLLGDATLTPGKCQRFCSDLGSTYGSLYDGYYCRCSIVPETVAPVIITVAETLCNRVGCYVRNQQYHCHDIVFILDDDLSDNHGHVFDIVVTDVNLLRLLVIFVLLNGLNNVGLNNLNDLDNFNDLDNPNDLNDKNDVDLLFNPYVANQPVDCQQYCKTNRRTITMMSKFLCICSVLVPGAVTPFSSEILPNDNYCTNPCSSFPSAPSGREPPQLYEFEFIFDRLLYFDYVFSFVEFGYIGFWHHNLKHFFIIVGVIFNIVPGIIKQRQFALLLKYNLSRDNFKPVSDLEHFSLDYTSVKRSQQRIPPYNSTAFFNVSYSSLCFNPF</sequence>
<protein>
    <recommendedName>
        <fullName evidence="3">WSC domain-containing protein</fullName>
    </recommendedName>
</protein>
<comment type="caution">
    <text evidence="1">The sequence shown here is derived from an EMBL/GenBank/DDBJ whole genome shotgun (WGS) entry which is preliminary data.</text>
</comment>
<accession>A0ABQ9S8J0</accession>
<dbReference type="Proteomes" id="UP001241169">
    <property type="component" value="Unassembled WGS sequence"/>
</dbReference>
<dbReference type="EMBL" id="MOPA01000010">
    <property type="protein sequence ID" value="KAK1529619.1"/>
    <property type="molecule type" value="Genomic_DNA"/>
</dbReference>
<dbReference type="RefSeq" id="XP_060344974.1">
    <property type="nucleotide sequence ID" value="XM_060496189.1"/>
</dbReference>
<dbReference type="GeneID" id="85380088"/>
<keyword evidence="2" id="KW-1185">Reference proteome</keyword>
<evidence type="ECO:0000313" key="1">
    <source>
        <dbReference type="EMBL" id="KAK1529619.1"/>
    </source>
</evidence>
<proteinExistence type="predicted"/>
<evidence type="ECO:0000313" key="2">
    <source>
        <dbReference type="Proteomes" id="UP001241169"/>
    </source>
</evidence>
<organism evidence="1 2">
    <name type="scientific">Colletotrichum paranaense</name>
    <dbReference type="NCBI Taxonomy" id="1914294"/>
    <lineage>
        <taxon>Eukaryota</taxon>
        <taxon>Fungi</taxon>
        <taxon>Dikarya</taxon>
        <taxon>Ascomycota</taxon>
        <taxon>Pezizomycotina</taxon>
        <taxon>Sordariomycetes</taxon>
        <taxon>Hypocreomycetidae</taxon>
        <taxon>Glomerellales</taxon>
        <taxon>Glomerellaceae</taxon>
        <taxon>Colletotrichum</taxon>
        <taxon>Colletotrichum acutatum species complex</taxon>
    </lineage>
</organism>
<evidence type="ECO:0008006" key="3">
    <source>
        <dbReference type="Google" id="ProtNLM"/>
    </source>
</evidence>
<reference evidence="1 2" key="1">
    <citation type="submission" date="2016-10" db="EMBL/GenBank/DDBJ databases">
        <title>The genome sequence of Colletotrichum fioriniae PJ7.</title>
        <authorList>
            <person name="Baroncelli R."/>
        </authorList>
    </citation>
    <scope>NUCLEOTIDE SEQUENCE [LARGE SCALE GENOMIC DNA]</scope>
    <source>
        <strain evidence="1 2">IMI 384185</strain>
    </source>
</reference>
<gene>
    <name evidence="1" type="ORF">CPAR01_11931</name>
</gene>